<comment type="subcellular location">
    <subcellularLocation>
        <location evidence="1">Cell membrane</location>
        <topology evidence="1">Multi-pass membrane protein</topology>
    </subcellularLocation>
</comment>
<dbReference type="InterPro" id="IPR036929">
    <property type="entry name" value="DsbDN_sf"/>
</dbReference>
<feature type="transmembrane region" description="Helical" evidence="7">
    <location>
        <begin position="398"/>
        <end position="417"/>
    </location>
</feature>
<keyword evidence="9" id="KW-0560">Oxidoreductase</keyword>
<feature type="transmembrane region" description="Helical" evidence="7">
    <location>
        <begin position="423"/>
        <end position="443"/>
    </location>
</feature>
<evidence type="ECO:0000256" key="3">
    <source>
        <dbReference type="ARBA" id="ARBA00022692"/>
    </source>
</evidence>
<organism evidence="9 10">
    <name type="scientific">Burkholderia cepacia</name>
    <name type="common">Pseudomonas cepacia</name>
    <dbReference type="NCBI Taxonomy" id="292"/>
    <lineage>
        <taxon>Bacteria</taxon>
        <taxon>Pseudomonadati</taxon>
        <taxon>Pseudomonadota</taxon>
        <taxon>Betaproteobacteria</taxon>
        <taxon>Burkholderiales</taxon>
        <taxon>Burkholderiaceae</taxon>
        <taxon>Burkholderia</taxon>
        <taxon>Burkholderia cepacia complex</taxon>
    </lineage>
</organism>
<dbReference type="InterPro" id="IPR035671">
    <property type="entry name" value="DsbD_gamma"/>
</dbReference>
<keyword evidence="6 7" id="KW-0472">Membrane</keyword>
<keyword evidence="4" id="KW-0201">Cytochrome c-type biogenesis</keyword>
<dbReference type="Pfam" id="PF13899">
    <property type="entry name" value="Thioredoxin_7"/>
    <property type="match status" value="1"/>
</dbReference>
<dbReference type="RefSeq" id="WP_134256171.1">
    <property type="nucleotide sequence ID" value="NZ_SNSG01000013.1"/>
</dbReference>
<name>A0AAX2RS91_BURCE</name>
<feature type="transmembrane region" description="Helical" evidence="7">
    <location>
        <begin position="210"/>
        <end position="234"/>
    </location>
</feature>
<proteinExistence type="predicted"/>
<dbReference type="Gene3D" id="3.40.30.10">
    <property type="entry name" value="Glutaredoxin"/>
    <property type="match status" value="1"/>
</dbReference>
<dbReference type="SUPFAM" id="SSF74863">
    <property type="entry name" value="Thiol:disulfide interchange protein DsbD, N-terminal domain (DsbD-alpha)"/>
    <property type="match status" value="1"/>
</dbReference>
<dbReference type="PROSITE" id="PS51352">
    <property type="entry name" value="THIOREDOXIN_2"/>
    <property type="match status" value="1"/>
</dbReference>
<dbReference type="InterPro" id="IPR028250">
    <property type="entry name" value="DsbDN"/>
</dbReference>
<accession>A0AAX2RS91</accession>
<dbReference type="AlphaFoldDB" id="A0AAX2RS91"/>
<dbReference type="Pfam" id="PF11412">
    <property type="entry name" value="DsbD_N"/>
    <property type="match status" value="1"/>
</dbReference>
<dbReference type="GO" id="GO:0045454">
    <property type="term" value="P:cell redox homeostasis"/>
    <property type="evidence" value="ECO:0007669"/>
    <property type="project" value="TreeGrafter"/>
</dbReference>
<evidence type="ECO:0000256" key="1">
    <source>
        <dbReference type="ARBA" id="ARBA00004651"/>
    </source>
</evidence>
<dbReference type="EMBL" id="SNSQ01000016">
    <property type="protein sequence ID" value="TEU47617.1"/>
    <property type="molecule type" value="Genomic_DNA"/>
</dbReference>
<protein>
    <submittedName>
        <fullName evidence="9">Protein-disulfide reductase DsbD</fullName>
        <ecNumber evidence="9">1.8.1.8</ecNumber>
    </submittedName>
</protein>
<feature type="transmembrane region" description="Helical" evidence="7">
    <location>
        <begin position="282"/>
        <end position="302"/>
    </location>
</feature>
<feature type="transmembrane region" description="Helical" evidence="7">
    <location>
        <begin position="255"/>
        <end position="276"/>
    </location>
</feature>
<feature type="transmembrane region" description="Helical" evidence="7">
    <location>
        <begin position="329"/>
        <end position="355"/>
    </location>
</feature>
<keyword evidence="2" id="KW-1003">Cell membrane</keyword>
<evidence type="ECO:0000313" key="10">
    <source>
        <dbReference type="Proteomes" id="UP000298234"/>
    </source>
</evidence>
<evidence type="ECO:0000256" key="7">
    <source>
        <dbReference type="SAM" id="Phobius"/>
    </source>
</evidence>
<dbReference type="InterPro" id="IPR036249">
    <property type="entry name" value="Thioredoxin-like_sf"/>
</dbReference>
<evidence type="ECO:0000256" key="5">
    <source>
        <dbReference type="ARBA" id="ARBA00022989"/>
    </source>
</evidence>
<dbReference type="EC" id="1.8.1.8" evidence="9"/>
<dbReference type="CDD" id="cd02953">
    <property type="entry name" value="DsbDgamma"/>
    <property type="match status" value="1"/>
</dbReference>
<dbReference type="GO" id="GO:0017004">
    <property type="term" value="P:cytochrome complex assembly"/>
    <property type="evidence" value="ECO:0007669"/>
    <property type="project" value="UniProtKB-KW"/>
</dbReference>
<dbReference type="NCBIfam" id="NF001419">
    <property type="entry name" value="PRK00293.1"/>
    <property type="match status" value="1"/>
</dbReference>
<dbReference type="SUPFAM" id="SSF52833">
    <property type="entry name" value="Thioredoxin-like"/>
    <property type="match status" value="1"/>
</dbReference>
<dbReference type="PANTHER" id="PTHR32234:SF0">
    <property type="entry name" value="THIOL:DISULFIDE INTERCHANGE PROTEIN DSBD"/>
    <property type="match status" value="1"/>
</dbReference>
<dbReference type="PANTHER" id="PTHR32234">
    <property type="entry name" value="THIOL:DISULFIDE INTERCHANGE PROTEIN DSBD"/>
    <property type="match status" value="1"/>
</dbReference>
<keyword evidence="5 7" id="KW-1133">Transmembrane helix</keyword>
<evidence type="ECO:0000256" key="4">
    <source>
        <dbReference type="ARBA" id="ARBA00022748"/>
    </source>
</evidence>
<dbReference type="GO" id="GO:0047134">
    <property type="term" value="F:protein-disulfide reductase [NAD(P)H] activity"/>
    <property type="evidence" value="ECO:0007669"/>
    <property type="project" value="UniProtKB-EC"/>
</dbReference>
<feature type="transmembrane region" description="Helical" evidence="7">
    <location>
        <begin position="361"/>
        <end position="386"/>
    </location>
</feature>
<reference evidence="9 10" key="1">
    <citation type="submission" date="2019-03" db="EMBL/GenBank/DDBJ databases">
        <title>Burkholderia cepacia outbreak.</title>
        <authorList>
            <person name="Farzana R."/>
            <person name="Walsh T.R."/>
        </authorList>
    </citation>
    <scope>NUCLEOTIDE SEQUENCE [LARGE SCALE GENOMIC DNA]</scope>
    <source>
        <strain evidence="10">d13</strain>
    </source>
</reference>
<dbReference type="InterPro" id="IPR013766">
    <property type="entry name" value="Thioredoxin_domain"/>
</dbReference>
<evidence type="ECO:0000259" key="8">
    <source>
        <dbReference type="PROSITE" id="PS51352"/>
    </source>
</evidence>
<dbReference type="GO" id="GO:0005886">
    <property type="term" value="C:plasma membrane"/>
    <property type="evidence" value="ECO:0007669"/>
    <property type="project" value="UniProtKB-SubCell"/>
</dbReference>
<feature type="domain" description="Thioredoxin" evidence="8">
    <location>
        <begin position="471"/>
        <end position="619"/>
    </location>
</feature>
<dbReference type="Gene3D" id="2.60.40.1250">
    <property type="entry name" value="Thiol:disulfide interchange protein DsbD, N-terminal domain"/>
    <property type="match status" value="1"/>
</dbReference>
<feature type="transmembrane region" description="Helical" evidence="7">
    <location>
        <begin position="455"/>
        <end position="476"/>
    </location>
</feature>
<gene>
    <name evidence="9" type="primary">dsbD</name>
    <name evidence="9" type="ORF">E3D37_16575</name>
</gene>
<evidence type="ECO:0000256" key="6">
    <source>
        <dbReference type="ARBA" id="ARBA00023136"/>
    </source>
</evidence>
<keyword evidence="3 7" id="KW-0812">Transmembrane</keyword>
<dbReference type="InterPro" id="IPR003834">
    <property type="entry name" value="Cyt_c_assmbl_TM_dom"/>
</dbReference>
<dbReference type="Pfam" id="PF02683">
    <property type="entry name" value="DsbD_TM"/>
    <property type="match status" value="1"/>
</dbReference>
<evidence type="ECO:0000256" key="2">
    <source>
        <dbReference type="ARBA" id="ARBA00022475"/>
    </source>
</evidence>
<dbReference type="Proteomes" id="UP000298234">
    <property type="component" value="Unassembled WGS sequence"/>
</dbReference>
<evidence type="ECO:0000313" key="9">
    <source>
        <dbReference type="EMBL" id="TEU47617.1"/>
    </source>
</evidence>
<comment type="caution">
    <text evidence="9">The sequence shown here is derived from an EMBL/GenBank/DDBJ whole genome shotgun (WGS) entry which is preliminary data.</text>
</comment>
<sequence length="619" mass="65925">MPTTRSLIKACTGEMLHLFRLLLRMSIGLLLALSSVTGHAANEADLLPPERAFPLDVSLVAPQQIDLRFNTRPGYYLYRDRFSLAVDGVPVKPQQMPLGEPKDDPTFGKVMVYHQPVDIRVSLPHTTAATVVLSVTSQGCADVGVCYPPLTRQFRIAATGAVSPVETGDTASITGQTANATDGGSPSMPTVLGVPLRPANGISWFEFGGFLLAGLLMAGTVCMYPLIPIVTSIISGRQATTLWRGFGLSFAYVQGLALTYAAAGTFAALAGIPLVALTQRPWVLATFGLLLALMALGMFGFFRFQLPTRWQSHVAAWSNRLPGGQIGPVFAMGALSAMIVGPCSTPVLAGALLYIANSQDVIGGALALYAMGVGIGLPLIAVGTFGAHVLPRSGTWMVAVRNALGVLLLVAALWFVYSLLPVWLLMSLVALLLVSCAMMLRAFDPLPHDAPGILRVGKALGVLLVVAGVAEFIGVASGNFDLVAPLGGIAQTSSSKHAESSVTFQPVHSNAELDEALASAKGQPVMVDFYADWCITCKELERFTFTDPRVTAEFARWKLLRIDVTHNTAEDTAMLRRFGLFGPPALIFYDTSGRQQPDAQLAGFVGADRFLSHLKRWGA</sequence>